<reference evidence="1 2" key="1">
    <citation type="submission" date="2019-07" db="EMBL/GenBank/DDBJ databases">
        <title>Whole genome shotgun sequence of Adhaeribacter aerolatus NBRC 106133.</title>
        <authorList>
            <person name="Hosoyama A."/>
            <person name="Uohara A."/>
            <person name="Ohji S."/>
            <person name="Ichikawa N."/>
        </authorList>
    </citation>
    <scope>NUCLEOTIDE SEQUENCE [LARGE SCALE GENOMIC DNA]</scope>
    <source>
        <strain evidence="1 2">NBRC 106133</strain>
    </source>
</reference>
<dbReference type="RefSeq" id="WP_146895319.1">
    <property type="nucleotide sequence ID" value="NZ_BJYS01000004.1"/>
</dbReference>
<dbReference type="AlphaFoldDB" id="A0A512AU44"/>
<name>A0A512AU44_9BACT</name>
<sequence length="180" mass="20631">MIVFNIVARVADDKNFFDSVLICVSKIKNNIGPIKLNIIGEIQSETIFNKLIAMALELNILENVLFTNKSIRYEDLDETYLSGYFLNFSVGNFVGYSPIEAISLGLKTIIINVDSDIYESGVTDISYCNNMEELYEFAVNVFQNEREVSKKVIEENLIRKNCFYLNEQESKTLLNYFKGI</sequence>
<comment type="caution">
    <text evidence="1">The sequence shown here is derived from an EMBL/GenBank/DDBJ whole genome shotgun (WGS) entry which is preliminary data.</text>
</comment>
<protein>
    <recommendedName>
        <fullName evidence="3">Glycosyl transferase family 1 domain-containing protein</fullName>
    </recommendedName>
</protein>
<evidence type="ECO:0000313" key="1">
    <source>
        <dbReference type="EMBL" id="GEO03224.1"/>
    </source>
</evidence>
<dbReference type="SUPFAM" id="SSF53756">
    <property type="entry name" value="UDP-Glycosyltransferase/glycogen phosphorylase"/>
    <property type="match status" value="1"/>
</dbReference>
<accession>A0A512AU44</accession>
<evidence type="ECO:0000313" key="2">
    <source>
        <dbReference type="Proteomes" id="UP000321532"/>
    </source>
</evidence>
<proteinExistence type="predicted"/>
<dbReference type="EMBL" id="BJYS01000004">
    <property type="protein sequence ID" value="GEO03224.1"/>
    <property type="molecule type" value="Genomic_DNA"/>
</dbReference>
<gene>
    <name evidence="1" type="ORF">AAE02nite_08880</name>
</gene>
<evidence type="ECO:0008006" key="3">
    <source>
        <dbReference type="Google" id="ProtNLM"/>
    </source>
</evidence>
<keyword evidence="2" id="KW-1185">Reference proteome</keyword>
<dbReference type="OrthoDB" id="797336at2"/>
<dbReference type="Gene3D" id="3.40.50.2000">
    <property type="entry name" value="Glycogen Phosphorylase B"/>
    <property type="match status" value="1"/>
</dbReference>
<organism evidence="1 2">
    <name type="scientific">Adhaeribacter aerolatus</name>
    <dbReference type="NCBI Taxonomy" id="670289"/>
    <lineage>
        <taxon>Bacteria</taxon>
        <taxon>Pseudomonadati</taxon>
        <taxon>Bacteroidota</taxon>
        <taxon>Cytophagia</taxon>
        <taxon>Cytophagales</taxon>
        <taxon>Hymenobacteraceae</taxon>
        <taxon>Adhaeribacter</taxon>
    </lineage>
</organism>
<dbReference type="Proteomes" id="UP000321532">
    <property type="component" value="Unassembled WGS sequence"/>
</dbReference>